<dbReference type="SUPFAM" id="SSF102588">
    <property type="entry name" value="LmbE-like"/>
    <property type="match status" value="1"/>
</dbReference>
<dbReference type="Gene3D" id="3.40.50.10320">
    <property type="entry name" value="LmbE-like"/>
    <property type="match status" value="1"/>
</dbReference>
<dbReference type="InterPro" id="IPR024078">
    <property type="entry name" value="LmbE-like_dom_sf"/>
</dbReference>
<proteinExistence type="predicted"/>
<protein>
    <submittedName>
        <fullName evidence="1">Uncharacterized protein</fullName>
    </submittedName>
</protein>
<name>A0A6C0KV12_9ZZZZ</name>
<evidence type="ECO:0000313" key="1">
    <source>
        <dbReference type="EMBL" id="QHU21822.1"/>
    </source>
</evidence>
<reference evidence="1" key="1">
    <citation type="journal article" date="2020" name="Nature">
        <title>Giant virus diversity and host interactions through global metagenomics.</title>
        <authorList>
            <person name="Schulz F."/>
            <person name="Roux S."/>
            <person name="Paez-Espino D."/>
            <person name="Jungbluth S."/>
            <person name="Walsh D.A."/>
            <person name="Denef V.J."/>
            <person name="McMahon K.D."/>
            <person name="Konstantinidis K.T."/>
            <person name="Eloe-Fadrosh E.A."/>
            <person name="Kyrpides N.C."/>
            <person name="Woyke T."/>
        </authorList>
    </citation>
    <scope>NUCLEOTIDE SEQUENCE</scope>
    <source>
        <strain evidence="1">GVMAG-S-3300013286-35</strain>
    </source>
</reference>
<dbReference type="EMBL" id="MN740992">
    <property type="protein sequence ID" value="QHU21822.1"/>
    <property type="molecule type" value="Genomic_DNA"/>
</dbReference>
<accession>A0A6C0KV12</accession>
<dbReference type="AlphaFoldDB" id="A0A6C0KV12"/>
<organism evidence="1">
    <name type="scientific">viral metagenome</name>
    <dbReference type="NCBI Taxonomy" id="1070528"/>
    <lineage>
        <taxon>unclassified sequences</taxon>
        <taxon>metagenomes</taxon>
        <taxon>organismal metagenomes</taxon>
    </lineage>
</organism>
<sequence length="99" mass="11740">MTDATFYRNEVRPLIGYDKYDIVVSHDADGEYHNIQHIRVHEIAQHTAKALNIPFASFRERWNLNYTKELVETKQRLLPAIYPSQSSAINYYMNFYEPT</sequence>